<dbReference type="InterPro" id="IPR043198">
    <property type="entry name" value="Cyclin/Ssn8"/>
</dbReference>
<dbReference type="GO" id="GO:0006357">
    <property type="term" value="P:regulation of transcription by RNA polymerase II"/>
    <property type="evidence" value="ECO:0007669"/>
    <property type="project" value="InterPro"/>
</dbReference>
<evidence type="ECO:0000313" key="2">
    <source>
        <dbReference type="EMBL" id="ODQ72964.1"/>
    </source>
</evidence>
<feature type="region of interest" description="Disordered" evidence="1">
    <location>
        <begin position="1"/>
        <end position="27"/>
    </location>
</feature>
<dbReference type="PANTHER" id="PTHR10026">
    <property type="entry name" value="CYCLIN"/>
    <property type="match status" value="1"/>
</dbReference>
<dbReference type="STRING" id="675824.A0A1E3Q659"/>
<dbReference type="Gene3D" id="1.10.472.10">
    <property type="entry name" value="Cyclin-like"/>
    <property type="match status" value="1"/>
</dbReference>
<proteinExistence type="predicted"/>
<evidence type="ECO:0000313" key="3">
    <source>
        <dbReference type="Proteomes" id="UP000094385"/>
    </source>
</evidence>
<dbReference type="AlphaFoldDB" id="A0A1E3Q659"/>
<keyword evidence="3" id="KW-1185">Reference proteome</keyword>
<accession>A0A1E3Q659</accession>
<evidence type="ECO:0000256" key="1">
    <source>
        <dbReference type="SAM" id="MobiDB-lite"/>
    </source>
</evidence>
<gene>
    <name evidence="2" type="ORF">LIPSTDRAFT_71244</name>
</gene>
<dbReference type="EMBL" id="KV454294">
    <property type="protein sequence ID" value="ODQ72964.1"/>
    <property type="molecule type" value="Genomic_DNA"/>
</dbReference>
<sequence>MHTNHSYFESGNDHYHEHHKSGNNQHPYPYQQYSHQDKPHEYAGATKLIAKISDTNGSAELSSGPVGNDAEVNMTDSEEQTLAPSVLPNNALQFLFLLGEVVRVPLNTICTALVFTHKYHVFTRSARQSAEQAGQQYPELIDDYSLSITCLSLATKATESPRRLRELLVPAYHLLHGPSAPRLTFPSHAYDALRAGIVHFELVLLRILDYETGIRTALSSNFAILERALDRGISAHVYGVKDLADIIRGSMQEGSTTTRSAARQDQDYADEYGIVRLHSTAIGRTAIDWVLICYQKEEVALSFKPAAIAAASIYMAILDRGYALGCAMEEWVSRVARNGLDKSEDDIVVYQDREHLKQQIIDLISKLRDQPSDRRLQ</sequence>
<dbReference type="SUPFAM" id="SSF47954">
    <property type="entry name" value="Cyclin-like"/>
    <property type="match status" value="1"/>
</dbReference>
<protein>
    <submittedName>
        <fullName evidence="2">Uncharacterized protein</fullName>
    </submittedName>
</protein>
<organism evidence="2 3">
    <name type="scientific">Lipomyces starkeyi NRRL Y-11557</name>
    <dbReference type="NCBI Taxonomy" id="675824"/>
    <lineage>
        <taxon>Eukaryota</taxon>
        <taxon>Fungi</taxon>
        <taxon>Dikarya</taxon>
        <taxon>Ascomycota</taxon>
        <taxon>Saccharomycotina</taxon>
        <taxon>Lipomycetes</taxon>
        <taxon>Lipomycetales</taxon>
        <taxon>Lipomycetaceae</taxon>
        <taxon>Lipomyces</taxon>
    </lineage>
</organism>
<dbReference type="OrthoDB" id="25002at2759"/>
<dbReference type="Proteomes" id="UP000094385">
    <property type="component" value="Unassembled WGS sequence"/>
</dbReference>
<name>A0A1E3Q659_LIPST</name>
<dbReference type="InterPro" id="IPR048055">
    <property type="entry name" value="Cyclin-Q_first_cyclin_box"/>
</dbReference>
<reference evidence="2 3" key="1">
    <citation type="journal article" date="2016" name="Proc. Natl. Acad. Sci. U.S.A.">
        <title>Comparative genomics of biotechnologically important yeasts.</title>
        <authorList>
            <person name="Riley R."/>
            <person name="Haridas S."/>
            <person name="Wolfe K.H."/>
            <person name="Lopes M.R."/>
            <person name="Hittinger C.T."/>
            <person name="Goeker M."/>
            <person name="Salamov A.A."/>
            <person name="Wisecaver J.H."/>
            <person name="Long T.M."/>
            <person name="Calvey C.H."/>
            <person name="Aerts A.L."/>
            <person name="Barry K.W."/>
            <person name="Choi C."/>
            <person name="Clum A."/>
            <person name="Coughlan A.Y."/>
            <person name="Deshpande S."/>
            <person name="Douglass A.P."/>
            <person name="Hanson S.J."/>
            <person name="Klenk H.-P."/>
            <person name="LaButti K.M."/>
            <person name="Lapidus A."/>
            <person name="Lindquist E.A."/>
            <person name="Lipzen A.M."/>
            <person name="Meier-Kolthoff J.P."/>
            <person name="Ohm R.A."/>
            <person name="Otillar R.P."/>
            <person name="Pangilinan J.L."/>
            <person name="Peng Y."/>
            <person name="Rokas A."/>
            <person name="Rosa C.A."/>
            <person name="Scheuner C."/>
            <person name="Sibirny A.A."/>
            <person name="Slot J.C."/>
            <person name="Stielow J.B."/>
            <person name="Sun H."/>
            <person name="Kurtzman C.P."/>
            <person name="Blackwell M."/>
            <person name="Grigoriev I.V."/>
            <person name="Jeffries T.W."/>
        </authorList>
    </citation>
    <scope>NUCLEOTIDE SEQUENCE [LARGE SCALE GENOMIC DNA]</scope>
    <source>
        <strain evidence="2 3">NRRL Y-11557</strain>
    </source>
</reference>
<dbReference type="CDD" id="cd20534">
    <property type="entry name" value="CYCLIN_CCNM_CCNQ_rpt1"/>
    <property type="match status" value="1"/>
</dbReference>
<dbReference type="GO" id="GO:0016538">
    <property type="term" value="F:cyclin-dependent protein serine/threonine kinase regulator activity"/>
    <property type="evidence" value="ECO:0007669"/>
    <property type="project" value="InterPro"/>
</dbReference>
<dbReference type="InterPro" id="IPR036915">
    <property type="entry name" value="Cyclin-like_sf"/>
</dbReference>